<dbReference type="CDD" id="cd00200">
    <property type="entry name" value="WD40"/>
    <property type="match status" value="1"/>
</dbReference>
<dbReference type="InterPro" id="IPR011044">
    <property type="entry name" value="Quino_amine_DH_bsu"/>
</dbReference>
<sequence>MISQTDLFPPQPATSRGASTFISYDAVNNRIAYAAGKSVIVRSLDKEPKLKPTQFTKHTVTVTAAAFSPSGNYVASGDESGHVIVWDLSIHGKENTFEQPIIKSEFDVLGGPIKAIAWDADNSRIIAVGSGKEKFGHCFTWDSGNSIGEIQGHSETINAVDIKPQRPYRAATVGDDKAMVFFTGPPFKFDKSSREHHTNAARGIKFSPDGKWLVSVGSDRTIVLYDGKSGDFIKKVEKAHEGGISAVSWFPDSATFVTASADNTVKRWSVDDLLEKQTYRHSSDTSVDYQQVGVVVTKEHVLSLSLNGEINLYSHDDSVPCEVIHGHQRALTNCLIMKDHFISGGSDGTLFQHEIDDGEMKSSAKLFSQTEAHSNFVTSIKGIKEFVVTTGWDDKLKLWRDGQLDKSVSLKGQPKGVSITENIVVLFEDKLQVFDTSLSLLYEKEWTHVASSIDSVPGTNIVFVTNETDKRLEVYEIEAVVKHVHSYPVLRAAPNLVKVSPDGAYVAVAETTGKYTLYDTRDQTPITTRWAFHSSRVNGAEWTPDSKFLVSGGLDCGIYIYSVAKPSKVLKTQLTHQTGVSDVTWVAYGDAKGSFASVGLDGVIKTWAVDFSAY</sequence>
<dbReference type="GO" id="GO:0030864">
    <property type="term" value="C:cortical actin cytoskeleton"/>
    <property type="evidence" value="ECO:0007669"/>
    <property type="project" value="TreeGrafter"/>
</dbReference>
<dbReference type="SMART" id="SM00320">
    <property type="entry name" value="WD40"/>
    <property type="match status" value="10"/>
</dbReference>
<feature type="repeat" description="WD" evidence="3">
    <location>
        <begin position="194"/>
        <end position="235"/>
    </location>
</feature>
<dbReference type="AlphaFoldDB" id="A0A4P6XQN4"/>
<protein>
    <submittedName>
        <fullName evidence="4">WD40 repeat</fullName>
    </submittedName>
</protein>
<feature type="repeat" description="WD" evidence="3">
    <location>
        <begin position="55"/>
        <end position="89"/>
    </location>
</feature>
<dbReference type="PROSITE" id="PS50294">
    <property type="entry name" value="WD_REPEATS_REGION"/>
    <property type="match status" value="3"/>
</dbReference>
<dbReference type="SUPFAM" id="SSF50969">
    <property type="entry name" value="YVTN repeat-like/Quinoprotein amine dehydrogenase"/>
    <property type="match status" value="1"/>
</dbReference>
<dbReference type="SUPFAM" id="SSF50998">
    <property type="entry name" value="Quinoprotein alcohol dehydrogenase-like"/>
    <property type="match status" value="1"/>
</dbReference>
<dbReference type="PANTHER" id="PTHR19856:SF0">
    <property type="entry name" value="WD REPEAT-CONTAINING PROTEIN 1"/>
    <property type="match status" value="1"/>
</dbReference>
<dbReference type="PANTHER" id="PTHR19856">
    <property type="entry name" value="WD-REPEATCONTAINING PROTEIN WDR1"/>
    <property type="match status" value="1"/>
</dbReference>
<keyword evidence="2" id="KW-0677">Repeat</keyword>
<proteinExistence type="predicted"/>
<evidence type="ECO:0000313" key="5">
    <source>
        <dbReference type="Proteomes" id="UP000292447"/>
    </source>
</evidence>
<dbReference type="GO" id="GO:0030042">
    <property type="term" value="P:actin filament depolymerization"/>
    <property type="evidence" value="ECO:0007669"/>
    <property type="project" value="TreeGrafter"/>
</dbReference>
<organism evidence="4 5">
    <name type="scientific">Metschnikowia aff. pulcherrima</name>
    <dbReference type="NCBI Taxonomy" id="2163413"/>
    <lineage>
        <taxon>Eukaryota</taxon>
        <taxon>Fungi</taxon>
        <taxon>Dikarya</taxon>
        <taxon>Ascomycota</taxon>
        <taxon>Saccharomycotina</taxon>
        <taxon>Pichiomycetes</taxon>
        <taxon>Metschnikowiaceae</taxon>
        <taxon>Metschnikowia</taxon>
    </lineage>
</organism>
<evidence type="ECO:0000256" key="2">
    <source>
        <dbReference type="ARBA" id="ARBA00022737"/>
    </source>
</evidence>
<gene>
    <name evidence="4" type="primary">MPUL0C00170</name>
    <name evidence="4" type="ORF">METSCH_C00170</name>
</gene>
<dbReference type="Pfam" id="PF00400">
    <property type="entry name" value="WD40"/>
    <property type="match status" value="4"/>
</dbReference>
<keyword evidence="1 3" id="KW-0853">WD repeat</keyword>
<dbReference type="InterPro" id="IPR015943">
    <property type="entry name" value="WD40/YVTN_repeat-like_dom_sf"/>
</dbReference>
<dbReference type="STRING" id="2163413.A0A4P6XQN4"/>
<dbReference type="InterPro" id="IPR011047">
    <property type="entry name" value="Quinoprotein_ADH-like_sf"/>
</dbReference>
<evidence type="ECO:0000313" key="4">
    <source>
        <dbReference type="EMBL" id="QBM88054.1"/>
    </source>
</evidence>
<evidence type="ECO:0000256" key="1">
    <source>
        <dbReference type="ARBA" id="ARBA00022574"/>
    </source>
</evidence>
<accession>A0A4P6XQN4</accession>
<dbReference type="EMBL" id="CP034458">
    <property type="protein sequence ID" value="QBM88054.1"/>
    <property type="molecule type" value="Genomic_DNA"/>
</dbReference>
<name>A0A4P6XQN4_9ASCO</name>
<reference evidence="5" key="1">
    <citation type="submission" date="2019-03" db="EMBL/GenBank/DDBJ databases">
        <title>Snf2 controls pulcherriminic acid biosynthesis and connects pigmentation and antifungal activity of the yeast Metschnikowia pulcherrima.</title>
        <authorList>
            <person name="Gore-Lloyd D."/>
            <person name="Sumann I."/>
            <person name="Brachmann A.O."/>
            <person name="Schneeberger K."/>
            <person name="Ortiz-Merino R.A."/>
            <person name="Moreno-Beltran M."/>
            <person name="Schlaefli M."/>
            <person name="Kirner P."/>
            <person name="Santos Kron A."/>
            <person name="Wolfe K.H."/>
            <person name="Piel J."/>
            <person name="Ahrens C.H."/>
            <person name="Henk D."/>
            <person name="Freimoser F.M."/>
        </authorList>
    </citation>
    <scope>NUCLEOTIDE SEQUENCE [LARGE SCALE GENOMIC DNA]</scope>
    <source>
        <strain evidence="5">APC 1.2</strain>
    </source>
</reference>
<dbReference type="GO" id="GO:0051015">
    <property type="term" value="F:actin filament binding"/>
    <property type="evidence" value="ECO:0007669"/>
    <property type="project" value="TreeGrafter"/>
</dbReference>
<dbReference type="FunFam" id="2.130.10.10:FF:000102">
    <property type="entry name" value="Actin-interacting protein 1"/>
    <property type="match status" value="1"/>
</dbReference>
<dbReference type="PROSITE" id="PS50082">
    <property type="entry name" value="WD_REPEATS_2"/>
    <property type="match status" value="4"/>
</dbReference>
<dbReference type="Gene3D" id="2.130.10.10">
    <property type="entry name" value="YVTN repeat-like/Quinoprotein amine dehydrogenase"/>
    <property type="match status" value="2"/>
</dbReference>
<dbReference type="Proteomes" id="UP000292447">
    <property type="component" value="Chromosome III"/>
</dbReference>
<feature type="repeat" description="WD" evidence="3">
    <location>
        <begin position="237"/>
        <end position="278"/>
    </location>
</feature>
<keyword evidence="5" id="KW-1185">Reference proteome</keyword>
<dbReference type="InterPro" id="IPR001680">
    <property type="entry name" value="WD40_rpt"/>
</dbReference>
<evidence type="ECO:0000256" key="3">
    <source>
        <dbReference type="PROSITE-ProRule" id="PRU00221"/>
    </source>
</evidence>
<feature type="repeat" description="WD" evidence="3">
    <location>
        <begin position="530"/>
        <end position="571"/>
    </location>
</feature>